<keyword evidence="2" id="KW-1185">Reference proteome</keyword>
<dbReference type="EnsemblPlants" id="AVESA.00010b.r2.7AG1203140.1">
    <property type="protein sequence ID" value="AVESA.00010b.r2.7AG1203140.1.CDS"/>
    <property type="gene ID" value="AVESA.00010b.r2.7AG1203140"/>
</dbReference>
<evidence type="ECO:0000313" key="1">
    <source>
        <dbReference type="EnsemblPlants" id="AVESA.00010b.r2.7AG1203140.1.CDS"/>
    </source>
</evidence>
<reference evidence="1" key="2">
    <citation type="submission" date="2025-09" db="UniProtKB">
        <authorList>
            <consortium name="EnsemblPlants"/>
        </authorList>
    </citation>
    <scope>IDENTIFICATION</scope>
</reference>
<name>A0ACD5ZP31_AVESA</name>
<reference evidence="1" key="1">
    <citation type="submission" date="2021-05" db="EMBL/GenBank/DDBJ databases">
        <authorList>
            <person name="Scholz U."/>
            <person name="Mascher M."/>
            <person name="Fiebig A."/>
        </authorList>
    </citation>
    <scope>NUCLEOTIDE SEQUENCE [LARGE SCALE GENOMIC DNA]</scope>
</reference>
<protein>
    <submittedName>
        <fullName evidence="1">Uncharacterized protein</fullName>
    </submittedName>
</protein>
<organism evidence="1 2">
    <name type="scientific">Avena sativa</name>
    <name type="common">Oat</name>
    <dbReference type="NCBI Taxonomy" id="4498"/>
    <lineage>
        <taxon>Eukaryota</taxon>
        <taxon>Viridiplantae</taxon>
        <taxon>Streptophyta</taxon>
        <taxon>Embryophyta</taxon>
        <taxon>Tracheophyta</taxon>
        <taxon>Spermatophyta</taxon>
        <taxon>Magnoliopsida</taxon>
        <taxon>Liliopsida</taxon>
        <taxon>Poales</taxon>
        <taxon>Poaceae</taxon>
        <taxon>BOP clade</taxon>
        <taxon>Pooideae</taxon>
        <taxon>Poodae</taxon>
        <taxon>Poeae</taxon>
        <taxon>Poeae Chloroplast Group 1 (Aveneae type)</taxon>
        <taxon>Aveninae</taxon>
        <taxon>Avena</taxon>
    </lineage>
</organism>
<dbReference type="Proteomes" id="UP001732700">
    <property type="component" value="Chromosome 7A"/>
</dbReference>
<proteinExistence type="predicted"/>
<evidence type="ECO:0000313" key="2">
    <source>
        <dbReference type="Proteomes" id="UP001732700"/>
    </source>
</evidence>
<accession>A0ACD5ZP31</accession>
<sequence>MIKGERQLGSGTHEERLKDEMKHDHRVDDPRVTDAGFFKFLPSQSREKKEVLQDKIASTRVEMGEVRKENERLKAMLSRMVDDHRSLQRQFEVLQQRGRGKNLAGSPEEHAVPPHMEEPGLVSLSLGTSMSKIRYNMEEKSSTSSEGKGREVSLKIRESGTSLGLSDSRAAGNANDLSETKVVQSDVLVLSPEGSSEEAAAKEDTAETARWPPSKTLKNSRSGGSGEIMEEVAPQTMAKRARVSVRARCDAPTMNDGCQWRKYGQKISKGNPCPRAYYRCTVATGCPVRKQVQRCSEDMSILITTYEGAHNHSLSSSAAAMASTTSVAASMLTSGSSTSLEGFSSIASNLHSLSFGLPSAADGSNNLHPGGRPFFLPAAAAASITATPSYPTITLDLTSPAMSQGFSLSNRFTSSFTGSHGSTRYPSTSFSFSGSGGPSSLTGATAWPASARYLSYGSSPSASSYIGGAGKSSFEAALSSVHDGRQQGSTSLYQPVQHRRSASGGGGAATQPQGVLTDTIAKAITSDPGFHTALAAAITSYVGKPAGDAGKGLEWGEHLGLGPSSAAAACSSALLARSSSLPTAQSGGSSGQMFLQPSLALSGSTSTASASPVKNRPEHIN</sequence>